<organism evidence="4 5">
    <name type="scientific">Loktanella salsilacus</name>
    <dbReference type="NCBI Taxonomy" id="195913"/>
    <lineage>
        <taxon>Bacteria</taxon>
        <taxon>Pseudomonadati</taxon>
        <taxon>Pseudomonadota</taxon>
        <taxon>Alphaproteobacteria</taxon>
        <taxon>Rhodobacterales</taxon>
        <taxon>Roseobacteraceae</taxon>
        <taxon>Loktanella</taxon>
    </lineage>
</organism>
<proteinExistence type="predicted"/>
<evidence type="ECO:0000256" key="2">
    <source>
        <dbReference type="SAM" id="SignalP"/>
    </source>
</evidence>
<keyword evidence="5" id="KW-1185">Reference proteome</keyword>
<feature type="region of interest" description="Disordered" evidence="1">
    <location>
        <begin position="84"/>
        <end position="106"/>
    </location>
</feature>
<dbReference type="EMBL" id="FOTF01000033">
    <property type="protein sequence ID" value="SFL62002.1"/>
    <property type="molecule type" value="Genomic_DNA"/>
</dbReference>
<feature type="compositionally biased region" description="Acidic residues" evidence="1">
    <location>
        <begin position="85"/>
        <end position="95"/>
    </location>
</feature>
<evidence type="ECO:0000256" key="1">
    <source>
        <dbReference type="SAM" id="MobiDB-lite"/>
    </source>
</evidence>
<dbReference type="Proteomes" id="UP000199550">
    <property type="component" value="Unassembled WGS sequence"/>
</dbReference>
<evidence type="ECO:0000313" key="4">
    <source>
        <dbReference type="EMBL" id="SFL62002.1"/>
    </source>
</evidence>
<sequence length="106" mass="11853">MAHIATYALALALPWAGSAQASVRCDIPMTQWQPRDAVVQLAQQNGWDVRRIKIDDGCYEIYATDADGQTFEAKIRPDTLAIIEIESDDDDDHDDHDDARGERGDH</sequence>
<gene>
    <name evidence="4" type="ORF">SAMN04488004_13325</name>
</gene>
<dbReference type="AlphaFoldDB" id="A0A1I4J5Y8"/>
<dbReference type="OrthoDB" id="7365433at2"/>
<dbReference type="InterPro" id="IPR025711">
    <property type="entry name" value="PepSY"/>
</dbReference>
<protein>
    <recommendedName>
        <fullName evidence="3">PepSY domain-containing protein</fullName>
    </recommendedName>
</protein>
<feature type="signal peptide" evidence="2">
    <location>
        <begin position="1"/>
        <end position="21"/>
    </location>
</feature>
<keyword evidence="2" id="KW-0732">Signal</keyword>
<feature type="domain" description="PepSY" evidence="3">
    <location>
        <begin position="8"/>
        <end position="85"/>
    </location>
</feature>
<reference evidence="4 5" key="1">
    <citation type="submission" date="2016-10" db="EMBL/GenBank/DDBJ databases">
        <authorList>
            <person name="de Groot N.N."/>
        </authorList>
    </citation>
    <scope>NUCLEOTIDE SEQUENCE [LARGE SCALE GENOMIC DNA]</scope>
    <source>
        <strain evidence="4 5">DSM 16199</strain>
    </source>
</reference>
<evidence type="ECO:0000259" key="3">
    <source>
        <dbReference type="Pfam" id="PF13670"/>
    </source>
</evidence>
<name>A0A1I4J5Y8_9RHOB</name>
<evidence type="ECO:0000313" key="5">
    <source>
        <dbReference type="Proteomes" id="UP000199550"/>
    </source>
</evidence>
<dbReference type="STRING" id="195913.SAMN04488004_13325"/>
<dbReference type="Pfam" id="PF13670">
    <property type="entry name" value="PepSY_2"/>
    <property type="match status" value="1"/>
</dbReference>
<accession>A0A1I4J5Y8</accession>
<feature type="compositionally biased region" description="Basic and acidic residues" evidence="1">
    <location>
        <begin position="96"/>
        <end position="106"/>
    </location>
</feature>
<feature type="chain" id="PRO_5011498971" description="PepSY domain-containing protein" evidence="2">
    <location>
        <begin position="22"/>
        <end position="106"/>
    </location>
</feature>